<gene>
    <name evidence="2" type="ORF">F7725_011362</name>
</gene>
<reference evidence="2 3" key="1">
    <citation type="submission" date="2020-03" db="EMBL/GenBank/DDBJ databases">
        <title>Dissostichus mawsoni Genome sequencing and assembly.</title>
        <authorList>
            <person name="Park H."/>
        </authorList>
    </citation>
    <scope>NUCLEOTIDE SEQUENCE [LARGE SCALE GENOMIC DNA]</scope>
    <source>
        <strain evidence="2">DM0001</strain>
        <tissue evidence="2">Muscle</tissue>
    </source>
</reference>
<dbReference type="Proteomes" id="UP000518266">
    <property type="component" value="Unassembled WGS sequence"/>
</dbReference>
<evidence type="ECO:0000256" key="1">
    <source>
        <dbReference type="SAM" id="MobiDB-lite"/>
    </source>
</evidence>
<dbReference type="AlphaFoldDB" id="A0A7J5ZAG9"/>
<feature type="region of interest" description="Disordered" evidence="1">
    <location>
        <begin position="37"/>
        <end position="68"/>
    </location>
</feature>
<comment type="caution">
    <text evidence="2">The sequence shown here is derived from an EMBL/GenBank/DDBJ whole genome shotgun (WGS) entry which is preliminary data.</text>
</comment>
<accession>A0A7J5ZAG9</accession>
<evidence type="ECO:0000313" key="2">
    <source>
        <dbReference type="EMBL" id="KAF3858161.1"/>
    </source>
</evidence>
<organism evidence="2 3">
    <name type="scientific">Dissostichus mawsoni</name>
    <name type="common">Antarctic cod</name>
    <dbReference type="NCBI Taxonomy" id="36200"/>
    <lineage>
        <taxon>Eukaryota</taxon>
        <taxon>Metazoa</taxon>
        <taxon>Chordata</taxon>
        <taxon>Craniata</taxon>
        <taxon>Vertebrata</taxon>
        <taxon>Euteleostomi</taxon>
        <taxon>Actinopterygii</taxon>
        <taxon>Neopterygii</taxon>
        <taxon>Teleostei</taxon>
        <taxon>Neoteleostei</taxon>
        <taxon>Acanthomorphata</taxon>
        <taxon>Eupercaria</taxon>
        <taxon>Perciformes</taxon>
        <taxon>Notothenioidei</taxon>
        <taxon>Nototheniidae</taxon>
        <taxon>Dissostichus</taxon>
    </lineage>
</organism>
<evidence type="ECO:0000313" key="3">
    <source>
        <dbReference type="Proteomes" id="UP000518266"/>
    </source>
</evidence>
<protein>
    <submittedName>
        <fullName evidence="2">Uncharacterized protein</fullName>
    </submittedName>
</protein>
<proteinExistence type="predicted"/>
<name>A0A7J5ZAG9_DISMA</name>
<sequence length="68" mass="7547">MRRRALGRDHLDQRGLNAISFQRRNNALKAVDQGAVLKPSPLSPSNRATKENGFDQHSGAAHRGVSKW</sequence>
<keyword evidence="3" id="KW-1185">Reference proteome</keyword>
<dbReference type="EMBL" id="JAAKFY010000004">
    <property type="protein sequence ID" value="KAF3858161.1"/>
    <property type="molecule type" value="Genomic_DNA"/>
</dbReference>